<evidence type="ECO:0000313" key="2">
    <source>
        <dbReference type="EMBL" id="KAK7087107.1"/>
    </source>
</evidence>
<dbReference type="PANTHER" id="PTHR10925:SF5">
    <property type="entry name" value="RNA CYTIDINE ACETYLTRANSFERASE"/>
    <property type="match status" value="1"/>
</dbReference>
<dbReference type="GO" id="GO:1990883">
    <property type="term" value="F:18S rRNA cytidine N-acetyltransferase activity"/>
    <property type="evidence" value="ECO:0007669"/>
    <property type="project" value="TreeGrafter"/>
</dbReference>
<keyword evidence="3" id="KW-1185">Reference proteome</keyword>
<dbReference type="AlphaFoldDB" id="A0AAN9FV72"/>
<protein>
    <submittedName>
        <fullName evidence="2">N-acetyltransferase 10</fullName>
    </submittedName>
</protein>
<dbReference type="GO" id="GO:0005730">
    <property type="term" value="C:nucleolus"/>
    <property type="evidence" value="ECO:0007669"/>
    <property type="project" value="TreeGrafter"/>
</dbReference>
<dbReference type="InterPro" id="IPR013562">
    <property type="entry name" value="TmcA/NAT10_N"/>
</dbReference>
<name>A0AAN9FV72_HALRR</name>
<organism evidence="2 3">
    <name type="scientific">Halocaridina rubra</name>
    <name type="common">Hawaiian red shrimp</name>
    <dbReference type="NCBI Taxonomy" id="373956"/>
    <lineage>
        <taxon>Eukaryota</taxon>
        <taxon>Metazoa</taxon>
        <taxon>Ecdysozoa</taxon>
        <taxon>Arthropoda</taxon>
        <taxon>Crustacea</taxon>
        <taxon>Multicrustacea</taxon>
        <taxon>Malacostraca</taxon>
        <taxon>Eumalacostraca</taxon>
        <taxon>Eucarida</taxon>
        <taxon>Decapoda</taxon>
        <taxon>Pleocyemata</taxon>
        <taxon>Caridea</taxon>
        <taxon>Atyoidea</taxon>
        <taxon>Atyidae</taxon>
        <taxon>Halocaridina</taxon>
    </lineage>
</organism>
<feature type="domain" description="TmcA/NAT10 N-terminal" evidence="1">
    <location>
        <begin position="6"/>
        <end position="123"/>
    </location>
</feature>
<sequence length="135" mass="16020">MKRKVDNRIRVLVENGATLGHRSLLVVVGDKARDQVVYLHHMLSKTSLKQASVLWCYKKELALSSHRKKRMKQIKARIQSGQLNPNEDDPFEMFVSMTEIRYCYYKETHKILGNTFKMCVLQVRYYYPFIIFIFV</sequence>
<dbReference type="GO" id="GO:0030686">
    <property type="term" value="C:90S preribosome"/>
    <property type="evidence" value="ECO:0007669"/>
    <property type="project" value="TreeGrafter"/>
</dbReference>
<accession>A0AAN9FV72</accession>
<dbReference type="Proteomes" id="UP001381693">
    <property type="component" value="Unassembled WGS sequence"/>
</dbReference>
<dbReference type="EMBL" id="JAXCGZ010000001">
    <property type="protein sequence ID" value="KAK7087107.1"/>
    <property type="molecule type" value="Genomic_DNA"/>
</dbReference>
<evidence type="ECO:0000259" key="1">
    <source>
        <dbReference type="Pfam" id="PF08351"/>
    </source>
</evidence>
<dbReference type="GO" id="GO:1904812">
    <property type="term" value="P:rRNA acetylation involved in maturation of SSU-rRNA"/>
    <property type="evidence" value="ECO:0007669"/>
    <property type="project" value="TreeGrafter"/>
</dbReference>
<evidence type="ECO:0000313" key="3">
    <source>
        <dbReference type="Proteomes" id="UP001381693"/>
    </source>
</evidence>
<comment type="caution">
    <text evidence="2">The sequence shown here is derived from an EMBL/GenBank/DDBJ whole genome shotgun (WGS) entry which is preliminary data.</text>
</comment>
<proteinExistence type="predicted"/>
<dbReference type="GO" id="GO:0000049">
    <property type="term" value="F:tRNA binding"/>
    <property type="evidence" value="ECO:0007669"/>
    <property type="project" value="TreeGrafter"/>
</dbReference>
<reference evidence="2 3" key="1">
    <citation type="submission" date="2023-11" db="EMBL/GenBank/DDBJ databases">
        <title>Halocaridina rubra genome assembly.</title>
        <authorList>
            <person name="Smith C."/>
        </authorList>
    </citation>
    <scope>NUCLEOTIDE SEQUENCE [LARGE SCALE GENOMIC DNA]</scope>
    <source>
        <strain evidence="2">EP-1</strain>
        <tissue evidence="2">Whole</tissue>
    </source>
</reference>
<dbReference type="InterPro" id="IPR032672">
    <property type="entry name" value="TmcA/NAT10/Kre33"/>
</dbReference>
<dbReference type="Pfam" id="PF08351">
    <property type="entry name" value="TmcA_N"/>
    <property type="match status" value="1"/>
</dbReference>
<gene>
    <name evidence="2" type="primary">NAT10_1</name>
    <name evidence="2" type="ORF">SK128_001408</name>
</gene>
<dbReference type="PANTHER" id="PTHR10925">
    <property type="entry name" value="N-ACETYLTRANSFERASE 10"/>
    <property type="match status" value="1"/>
</dbReference>